<feature type="transmembrane region" description="Helical" evidence="1">
    <location>
        <begin position="53"/>
        <end position="72"/>
    </location>
</feature>
<feature type="transmembrane region" description="Helical" evidence="1">
    <location>
        <begin position="7"/>
        <end position="24"/>
    </location>
</feature>
<name>A0ABT3KHZ8_9GAMM</name>
<organism evidence="2 3">
    <name type="scientific">Marinomonas rhodophyticola</name>
    <dbReference type="NCBI Taxonomy" id="2992803"/>
    <lineage>
        <taxon>Bacteria</taxon>
        <taxon>Pseudomonadati</taxon>
        <taxon>Pseudomonadota</taxon>
        <taxon>Gammaproteobacteria</taxon>
        <taxon>Oceanospirillales</taxon>
        <taxon>Oceanospirillaceae</taxon>
        <taxon>Marinomonas</taxon>
    </lineage>
</organism>
<dbReference type="RefSeq" id="WP_265219539.1">
    <property type="nucleotide sequence ID" value="NZ_JAPEUL010000009.1"/>
</dbReference>
<keyword evidence="1" id="KW-0472">Membrane</keyword>
<evidence type="ECO:0000256" key="1">
    <source>
        <dbReference type="SAM" id="Phobius"/>
    </source>
</evidence>
<evidence type="ECO:0000313" key="2">
    <source>
        <dbReference type="EMBL" id="MCW4630168.1"/>
    </source>
</evidence>
<reference evidence="2" key="1">
    <citation type="submission" date="2022-11" db="EMBL/GenBank/DDBJ databases">
        <title>Marinomonas sp. nov., isolated from marine algae.</title>
        <authorList>
            <person name="Choi D.G."/>
            <person name="Kim J.M."/>
            <person name="Lee J.K."/>
            <person name="Baek J.H."/>
            <person name="Jeon C.O."/>
        </authorList>
    </citation>
    <scope>NUCLEOTIDE SEQUENCE</scope>
    <source>
        <strain evidence="2">KJ51-3</strain>
    </source>
</reference>
<dbReference type="EMBL" id="JAPEUL010000009">
    <property type="protein sequence ID" value="MCW4630168.1"/>
    <property type="molecule type" value="Genomic_DNA"/>
</dbReference>
<sequence length="73" mass="8165">MAQLASALVTMILGVLGCAVYFYGSNILLDKIFPTKNRPAQQVASNLRIANSIRPWLFLGPAVLLLTFYLFYR</sequence>
<gene>
    <name evidence="2" type="ORF">ONZ52_14990</name>
</gene>
<keyword evidence="1" id="KW-0812">Transmembrane</keyword>
<proteinExistence type="predicted"/>
<accession>A0ABT3KHZ8</accession>
<dbReference type="Proteomes" id="UP001431181">
    <property type="component" value="Unassembled WGS sequence"/>
</dbReference>
<evidence type="ECO:0000313" key="3">
    <source>
        <dbReference type="Proteomes" id="UP001431181"/>
    </source>
</evidence>
<protein>
    <submittedName>
        <fullName evidence="2">Uncharacterized protein</fullName>
    </submittedName>
</protein>
<keyword evidence="3" id="KW-1185">Reference proteome</keyword>
<keyword evidence="1" id="KW-1133">Transmembrane helix</keyword>
<comment type="caution">
    <text evidence="2">The sequence shown here is derived from an EMBL/GenBank/DDBJ whole genome shotgun (WGS) entry which is preliminary data.</text>
</comment>